<dbReference type="AlphaFoldDB" id="A0A2L2XII0"/>
<gene>
    <name evidence="1" type="ORF">DCCM_2817</name>
</gene>
<dbReference type="EMBL" id="BFAV01000119">
    <property type="protein sequence ID" value="GBF33711.1"/>
    <property type="molecule type" value="Genomic_DNA"/>
</dbReference>
<evidence type="ECO:0000313" key="2">
    <source>
        <dbReference type="Proteomes" id="UP000239549"/>
    </source>
</evidence>
<name>A0A2L2XII0_9FIRM</name>
<comment type="caution">
    <text evidence="1">The sequence shown here is derived from an EMBL/GenBank/DDBJ whole genome shotgun (WGS) entry which is preliminary data.</text>
</comment>
<keyword evidence="2" id="KW-1185">Reference proteome</keyword>
<proteinExistence type="predicted"/>
<reference evidence="2" key="1">
    <citation type="submission" date="2018-02" db="EMBL/GenBank/DDBJ databases">
        <title>Genome sequence of Desulfocucumis palustris strain NAW-5.</title>
        <authorList>
            <person name="Watanabe M."/>
            <person name="Kojima H."/>
            <person name="Fukui M."/>
        </authorList>
    </citation>
    <scope>NUCLEOTIDE SEQUENCE [LARGE SCALE GENOMIC DNA]</scope>
    <source>
        <strain evidence="2">NAW-5</strain>
    </source>
</reference>
<accession>A0A2L2XII0</accession>
<evidence type="ECO:0000313" key="1">
    <source>
        <dbReference type="EMBL" id="GBF33711.1"/>
    </source>
</evidence>
<dbReference type="Proteomes" id="UP000239549">
    <property type="component" value="Unassembled WGS sequence"/>
</dbReference>
<organism evidence="1 2">
    <name type="scientific">Desulfocucumis palustris</name>
    <dbReference type="NCBI Taxonomy" id="1898651"/>
    <lineage>
        <taxon>Bacteria</taxon>
        <taxon>Bacillati</taxon>
        <taxon>Bacillota</taxon>
        <taxon>Clostridia</taxon>
        <taxon>Eubacteriales</taxon>
        <taxon>Desulfocucumaceae</taxon>
        <taxon>Desulfocucumis</taxon>
    </lineage>
</organism>
<protein>
    <submittedName>
        <fullName evidence="1">Uncharacterized protein</fullName>
    </submittedName>
</protein>
<sequence length="49" mass="5448">MLFDTLMNFIHTMDPATFLMAFSNQLTNFASFSLQLAGQPVQPGLIVDL</sequence>